<dbReference type="RefSeq" id="WP_050671237.1">
    <property type="nucleotide sequence ID" value="NZ_LAIR01000002.1"/>
</dbReference>
<keyword evidence="2" id="KW-0812">Transmembrane</keyword>
<keyword evidence="3" id="KW-0732">Signal</keyword>
<dbReference type="AlphaFoldDB" id="A0A0L6CLX9"/>
<feature type="region of interest" description="Disordered" evidence="1">
    <location>
        <begin position="53"/>
        <end position="77"/>
    </location>
</feature>
<evidence type="ECO:0000256" key="3">
    <source>
        <dbReference type="SAM" id="SignalP"/>
    </source>
</evidence>
<evidence type="ECO:0000313" key="5">
    <source>
        <dbReference type="Proteomes" id="UP000037397"/>
    </source>
</evidence>
<feature type="signal peptide" evidence="3">
    <location>
        <begin position="1"/>
        <end position="20"/>
    </location>
</feature>
<proteinExistence type="predicted"/>
<comment type="caution">
    <text evidence="4">The sequence shown here is derived from an EMBL/GenBank/DDBJ whole genome shotgun (WGS) entry which is preliminary data.</text>
</comment>
<feature type="chain" id="PRO_5039647511" description="Gram-positive cocci surface proteins LPxTG domain-containing protein" evidence="3">
    <location>
        <begin position="21"/>
        <end position="113"/>
    </location>
</feature>
<feature type="transmembrane region" description="Helical" evidence="2">
    <location>
        <begin position="86"/>
        <end position="107"/>
    </location>
</feature>
<evidence type="ECO:0000256" key="1">
    <source>
        <dbReference type="SAM" id="MobiDB-lite"/>
    </source>
</evidence>
<sequence length="113" mass="10743">MSTARRLAAAVALAAPLALAGISGAGASPPVGQVGAVSDWDHTGLGPFSHSLAATSVETPSPSRTATTVSGPRVQTDQLGGDAGAALVPLAALGAFALVAGAGALATGSRTDR</sequence>
<keyword evidence="2" id="KW-0472">Membrane</keyword>
<evidence type="ECO:0000256" key="2">
    <source>
        <dbReference type="SAM" id="Phobius"/>
    </source>
</evidence>
<accession>A0A0L6CLX9</accession>
<keyword evidence="5" id="KW-1185">Reference proteome</keyword>
<evidence type="ECO:0008006" key="6">
    <source>
        <dbReference type="Google" id="ProtNLM"/>
    </source>
</evidence>
<keyword evidence="2" id="KW-1133">Transmembrane helix</keyword>
<name>A0A0L6CLX9_9MICO</name>
<reference evidence="5" key="1">
    <citation type="submission" date="2015-03" db="EMBL/GenBank/DDBJ databases">
        <title>Luteipulveratus halotolerans sp. nov., a novel actinobacterium (Dermacoccaceae) from Sarawak, Malaysia.</title>
        <authorList>
            <person name="Juboi H."/>
            <person name="Basik A."/>
            <person name="Shamsul S.S."/>
            <person name="Arnold P."/>
            <person name="Schmitt E.K."/>
            <person name="Sanglier J.-J."/>
            <person name="Yeo T."/>
        </authorList>
    </citation>
    <scope>NUCLEOTIDE SEQUENCE [LARGE SCALE GENOMIC DNA]</scope>
    <source>
        <strain evidence="5">C296001</strain>
    </source>
</reference>
<evidence type="ECO:0000313" key="4">
    <source>
        <dbReference type="EMBL" id="KNX38739.1"/>
    </source>
</evidence>
<gene>
    <name evidence="4" type="ORF">VV01_18890</name>
</gene>
<protein>
    <recommendedName>
        <fullName evidence="6">Gram-positive cocci surface proteins LPxTG domain-containing protein</fullName>
    </recommendedName>
</protein>
<dbReference type="EMBL" id="LAIR01000002">
    <property type="protein sequence ID" value="KNX38739.1"/>
    <property type="molecule type" value="Genomic_DNA"/>
</dbReference>
<dbReference type="Proteomes" id="UP000037397">
    <property type="component" value="Unassembled WGS sequence"/>
</dbReference>
<organism evidence="4 5">
    <name type="scientific">Luteipulveratus halotolerans</name>
    <dbReference type="NCBI Taxonomy" id="1631356"/>
    <lineage>
        <taxon>Bacteria</taxon>
        <taxon>Bacillati</taxon>
        <taxon>Actinomycetota</taxon>
        <taxon>Actinomycetes</taxon>
        <taxon>Micrococcales</taxon>
        <taxon>Dermacoccaceae</taxon>
        <taxon>Luteipulveratus</taxon>
    </lineage>
</organism>